<accession>A0A8J7M472</accession>
<keyword evidence="16" id="KW-1185">Reference proteome</keyword>
<sequence>MSETPAADLDPQEAKAEIARLSAEIRRHDRAYFQKDAPEVADAEYDALKHRLAALEAAFPEFIAPDSPSLKVGAAPAEGFGKVRHRVRMLSLGNAFTDEDVADFVDRIRRFLSLKEEAIVFTAEPKIDGLSLSLRYEGRRLVEAATRGDGEEGENVTANVRTIKEIPDSLPEDAPDLFEVRGEVYMRHADFAALNAAQAEAGDKIFANPRNAAAGSLRQLDPAVTARRPLRFFAYAWGEAPELPGATQYEVVQALGRWGFPINDRMERCKGVEDILAHYRALEADRASLGYDIDGVVYKVDRLDWQERLGFVSRAPRWAIAHKFPAEHATTVLEGIDIQVGRTGALSPVARLRPVTVGGVVVSNATLHNEDYIAGRGANGEPIREGRDLRIGDTVTIYRAGDVIPKVLDVDISRRPADAAPYEFPTVCPACGSHAVRETGEAVRRCTGGLICPAQAVERLKHFVSRGAMDIEGLGARQVEAFWEKGWVREPADIFTLEARFGPQGSEIQRLSKLEGYGQKSADNLFDAIRARREVALDRFIFALGIRHVGETTARLFARQYLGWDAFAQAMIAAASDPEARDAILAIDGVGEVLADAVIAFFDDEHNRRALDRLLTHVTPRDAERPKTEGSPVAGKTLVFTGTLERMSRAEAKARAEALGAKVSGSVSAKTDLVIAGPGAGSKLKQATALGVEVISEDDWLALLGAGEGA</sequence>
<evidence type="ECO:0000256" key="3">
    <source>
        <dbReference type="ARBA" id="ARBA00022705"/>
    </source>
</evidence>
<dbReference type="AlphaFoldDB" id="A0A8J7M472"/>
<keyword evidence="6 12" id="KW-0862">Zinc</keyword>
<dbReference type="SUPFAM" id="SSF50249">
    <property type="entry name" value="Nucleic acid-binding proteins"/>
    <property type="match status" value="1"/>
</dbReference>
<feature type="active site" description="N6-AMP-lysine intermediate" evidence="12">
    <location>
        <position position="126"/>
    </location>
</feature>
<comment type="similarity">
    <text evidence="12">Belongs to the NAD-dependent DNA ligase family. LigA subfamily.</text>
</comment>
<evidence type="ECO:0000256" key="13">
    <source>
        <dbReference type="RuleBase" id="RU000618"/>
    </source>
</evidence>
<dbReference type="RefSeq" id="WP_200606364.1">
    <property type="nucleotide sequence ID" value="NZ_JAEHHL010000001.1"/>
</dbReference>
<feature type="binding site" evidence="12">
    <location>
        <position position="183"/>
    </location>
    <ligand>
        <name>NAD(+)</name>
        <dbReference type="ChEBI" id="CHEBI:57540"/>
    </ligand>
</feature>
<dbReference type="InterPro" id="IPR018239">
    <property type="entry name" value="DNA_ligase_AS"/>
</dbReference>
<dbReference type="HAMAP" id="MF_01588">
    <property type="entry name" value="DNA_ligase_A"/>
    <property type="match status" value="1"/>
</dbReference>
<dbReference type="Pfam" id="PF12826">
    <property type="entry name" value="HHH_2"/>
    <property type="match status" value="1"/>
</dbReference>
<evidence type="ECO:0000259" key="14">
    <source>
        <dbReference type="PROSITE" id="PS50172"/>
    </source>
</evidence>
<dbReference type="GO" id="GO:0003677">
    <property type="term" value="F:DNA binding"/>
    <property type="evidence" value="ECO:0007669"/>
    <property type="project" value="InterPro"/>
</dbReference>
<dbReference type="GO" id="GO:0005829">
    <property type="term" value="C:cytosol"/>
    <property type="evidence" value="ECO:0007669"/>
    <property type="project" value="TreeGrafter"/>
</dbReference>
<dbReference type="GO" id="GO:0046872">
    <property type="term" value="F:metal ion binding"/>
    <property type="evidence" value="ECO:0007669"/>
    <property type="project" value="UniProtKB-KW"/>
</dbReference>
<dbReference type="EC" id="6.5.1.2" evidence="12 13"/>
<dbReference type="GO" id="GO:0006260">
    <property type="term" value="P:DNA replication"/>
    <property type="evidence" value="ECO:0007669"/>
    <property type="project" value="UniProtKB-KW"/>
</dbReference>
<keyword evidence="10 12" id="KW-0464">Manganese</keyword>
<dbReference type="Gene3D" id="2.40.50.140">
    <property type="entry name" value="Nucleic acid-binding proteins"/>
    <property type="match status" value="1"/>
</dbReference>
<dbReference type="EMBL" id="JAEHHL010000001">
    <property type="protein sequence ID" value="MBK0397975.1"/>
    <property type="molecule type" value="Genomic_DNA"/>
</dbReference>
<feature type="binding site" evidence="12">
    <location>
        <position position="428"/>
    </location>
    <ligand>
        <name>Zn(2+)</name>
        <dbReference type="ChEBI" id="CHEBI:29105"/>
    </ligand>
</feature>
<dbReference type="PROSITE" id="PS01055">
    <property type="entry name" value="DNA_LIGASE_N1"/>
    <property type="match status" value="1"/>
</dbReference>
<dbReference type="InterPro" id="IPR010994">
    <property type="entry name" value="RuvA_2-like"/>
</dbReference>
<dbReference type="Gene3D" id="6.20.10.30">
    <property type="match status" value="1"/>
</dbReference>
<dbReference type="SUPFAM" id="SSF47781">
    <property type="entry name" value="RuvA domain 2-like"/>
    <property type="match status" value="1"/>
</dbReference>
<dbReference type="Proteomes" id="UP000655420">
    <property type="component" value="Unassembled WGS sequence"/>
</dbReference>
<dbReference type="PIRSF" id="PIRSF001604">
    <property type="entry name" value="LigA"/>
    <property type="match status" value="1"/>
</dbReference>
<dbReference type="InterPro" id="IPR036420">
    <property type="entry name" value="BRCT_dom_sf"/>
</dbReference>
<reference evidence="15" key="1">
    <citation type="submission" date="2020-12" db="EMBL/GenBank/DDBJ databases">
        <title>Bacterial taxonomy.</title>
        <authorList>
            <person name="Pan X."/>
        </authorList>
    </citation>
    <scope>NUCLEOTIDE SEQUENCE</scope>
    <source>
        <strain evidence="15">M0105</strain>
    </source>
</reference>
<dbReference type="Pfam" id="PF14520">
    <property type="entry name" value="HHH_5"/>
    <property type="match status" value="1"/>
</dbReference>
<name>A0A8J7M472_9RHOB</name>
<dbReference type="InterPro" id="IPR001679">
    <property type="entry name" value="DNA_ligase"/>
</dbReference>
<feature type="binding site" evidence="12">
    <location>
        <position position="124"/>
    </location>
    <ligand>
        <name>NAD(+)</name>
        <dbReference type="ChEBI" id="CHEBI:57540"/>
    </ligand>
</feature>
<evidence type="ECO:0000256" key="1">
    <source>
        <dbReference type="ARBA" id="ARBA00004067"/>
    </source>
</evidence>
<evidence type="ECO:0000256" key="2">
    <source>
        <dbReference type="ARBA" id="ARBA00022598"/>
    </source>
</evidence>
<dbReference type="GO" id="GO:0003911">
    <property type="term" value="F:DNA ligase (NAD+) activity"/>
    <property type="evidence" value="ECO:0007669"/>
    <property type="project" value="UniProtKB-UniRule"/>
</dbReference>
<dbReference type="InterPro" id="IPR033136">
    <property type="entry name" value="DNA_ligase_CS"/>
</dbReference>
<comment type="function">
    <text evidence="1 12">DNA ligase that catalyzes the formation of phosphodiester linkages between 5'-phosphoryl and 3'-hydroxyl groups in double-stranded DNA using NAD as a coenzyme and as the energy source for the reaction. It is essential for DNA replication and repair of damaged DNA.</text>
</comment>
<dbReference type="Pfam" id="PF00533">
    <property type="entry name" value="BRCT"/>
    <property type="match status" value="1"/>
</dbReference>
<comment type="caution">
    <text evidence="15">The sequence shown here is derived from an EMBL/GenBank/DDBJ whole genome shotgun (WGS) entry which is preliminary data.</text>
</comment>
<dbReference type="SUPFAM" id="SSF56091">
    <property type="entry name" value="DNA ligase/mRNA capping enzyme, catalytic domain"/>
    <property type="match status" value="1"/>
</dbReference>
<dbReference type="Pfam" id="PF03120">
    <property type="entry name" value="OB_DNA_ligase"/>
    <property type="match status" value="1"/>
</dbReference>
<evidence type="ECO:0000256" key="9">
    <source>
        <dbReference type="ARBA" id="ARBA00023204"/>
    </source>
</evidence>
<comment type="caution">
    <text evidence="12">Lacks conserved residue(s) required for the propagation of feature annotation.</text>
</comment>
<dbReference type="InterPro" id="IPR001357">
    <property type="entry name" value="BRCT_dom"/>
</dbReference>
<dbReference type="NCBIfam" id="TIGR00575">
    <property type="entry name" value="dnlj"/>
    <property type="match status" value="1"/>
</dbReference>
<evidence type="ECO:0000256" key="10">
    <source>
        <dbReference type="ARBA" id="ARBA00023211"/>
    </source>
</evidence>
<dbReference type="Pfam" id="PF03119">
    <property type="entry name" value="DNA_ligase_ZBD"/>
    <property type="match status" value="1"/>
</dbReference>
<feature type="binding site" evidence="12">
    <location>
        <position position="452"/>
    </location>
    <ligand>
        <name>Zn(2+)</name>
        <dbReference type="ChEBI" id="CHEBI:29105"/>
    </ligand>
</feature>
<dbReference type="Gene3D" id="3.30.470.30">
    <property type="entry name" value="DNA ligase/mRNA capping enzyme"/>
    <property type="match status" value="1"/>
</dbReference>
<evidence type="ECO:0000256" key="4">
    <source>
        <dbReference type="ARBA" id="ARBA00022723"/>
    </source>
</evidence>
<keyword evidence="2 12" id="KW-0436">Ligase</keyword>
<dbReference type="FunFam" id="3.30.470.30:FF:000001">
    <property type="entry name" value="DNA ligase"/>
    <property type="match status" value="1"/>
</dbReference>
<evidence type="ECO:0000313" key="15">
    <source>
        <dbReference type="EMBL" id="MBK0397975.1"/>
    </source>
</evidence>
<dbReference type="CDD" id="cd17748">
    <property type="entry name" value="BRCT_DNA_ligase_like"/>
    <property type="match status" value="1"/>
</dbReference>
<dbReference type="InterPro" id="IPR012340">
    <property type="entry name" value="NA-bd_OB-fold"/>
</dbReference>
<comment type="catalytic activity">
    <reaction evidence="11 12 13">
        <text>NAD(+) + (deoxyribonucleotide)n-3'-hydroxyl + 5'-phospho-(deoxyribonucleotide)m = (deoxyribonucleotide)n+m + AMP + beta-nicotinamide D-nucleotide.</text>
        <dbReference type="EC" id="6.5.1.2"/>
    </reaction>
</comment>
<dbReference type="FunFam" id="1.10.150.20:FF:000007">
    <property type="entry name" value="DNA ligase"/>
    <property type="match status" value="1"/>
</dbReference>
<dbReference type="SMART" id="SM00278">
    <property type="entry name" value="HhH1"/>
    <property type="match status" value="3"/>
</dbReference>
<keyword evidence="4 12" id="KW-0479">Metal-binding</keyword>
<keyword evidence="7 12" id="KW-0460">Magnesium</keyword>
<dbReference type="InterPro" id="IPR013840">
    <property type="entry name" value="DNAligase_N"/>
</dbReference>
<dbReference type="InterPro" id="IPR013839">
    <property type="entry name" value="DNAligase_adenylation"/>
</dbReference>
<evidence type="ECO:0000313" key="16">
    <source>
        <dbReference type="Proteomes" id="UP000655420"/>
    </source>
</evidence>
<dbReference type="NCBIfam" id="NF005932">
    <property type="entry name" value="PRK07956.1"/>
    <property type="match status" value="1"/>
</dbReference>
<keyword evidence="5 12" id="KW-0227">DNA damage</keyword>
<dbReference type="Gene3D" id="1.10.150.20">
    <property type="entry name" value="5' to 3' exonuclease, C-terminal subdomain"/>
    <property type="match status" value="2"/>
</dbReference>
<evidence type="ECO:0000256" key="7">
    <source>
        <dbReference type="ARBA" id="ARBA00022842"/>
    </source>
</evidence>
<dbReference type="Gene3D" id="1.10.287.610">
    <property type="entry name" value="Helix hairpin bin"/>
    <property type="match status" value="1"/>
</dbReference>
<feature type="binding site" evidence="12">
    <location>
        <position position="323"/>
    </location>
    <ligand>
        <name>NAD(+)</name>
        <dbReference type="ChEBI" id="CHEBI:57540"/>
    </ligand>
</feature>
<dbReference type="SMART" id="SM00292">
    <property type="entry name" value="BRCT"/>
    <property type="match status" value="1"/>
</dbReference>
<protein>
    <recommendedName>
        <fullName evidence="12 13">DNA ligase</fullName>
        <ecNumber evidence="12 13">6.5.1.2</ecNumber>
    </recommendedName>
    <alternativeName>
        <fullName evidence="12">Polydeoxyribonucleotide synthase [NAD(+)]</fullName>
    </alternativeName>
</protein>
<dbReference type="Gene3D" id="3.40.50.10190">
    <property type="entry name" value="BRCT domain"/>
    <property type="match status" value="1"/>
</dbReference>
<gene>
    <name evidence="12 15" type="primary">ligA</name>
    <name evidence="15" type="ORF">H0I76_02130</name>
</gene>
<dbReference type="SUPFAM" id="SSF52113">
    <property type="entry name" value="BRCT domain"/>
    <property type="match status" value="1"/>
</dbReference>
<feature type="binding site" evidence="12">
    <location>
        <position position="431"/>
    </location>
    <ligand>
        <name>Zn(2+)</name>
        <dbReference type="ChEBI" id="CHEBI:29105"/>
    </ligand>
</feature>
<dbReference type="InterPro" id="IPR003583">
    <property type="entry name" value="Hlx-hairpin-Hlx_DNA-bd_motif"/>
</dbReference>
<dbReference type="InterPro" id="IPR041663">
    <property type="entry name" value="DisA/LigA_HHH"/>
</dbReference>
<dbReference type="PROSITE" id="PS01056">
    <property type="entry name" value="DNA_LIGASE_N2"/>
    <property type="match status" value="1"/>
</dbReference>
<feature type="binding site" evidence="12">
    <location>
        <begin position="42"/>
        <end position="46"/>
    </location>
    <ligand>
        <name>NAD(+)</name>
        <dbReference type="ChEBI" id="CHEBI:57540"/>
    </ligand>
</feature>
<proteinExistence type="inferred from homology"/>
<dbReference type="InterPro" id="IPR004149">
    <property type="entry name" value="Znf_DNAligase_C4"/>
</dbReference>
<keyword evidence="3 12" id="KW-0235">DNA replication</keyword>
<dbReference type="PANTHER" id="PTHR23389">
    <property type="entry name" value="CHROMOSOME TRANSMISSION FIDELITY FACTOR 18"/>
    <property type="match status" value="1"/>
</dbReference>
<evidence type="ECO:0000256" key="6">
    <source>
        <dbReference type="ARBA" id="ARBA00022833"/>
    </source>
</evidence>
<keyword evidence="8 12" id="KW-0520">NAD</keyword>
<dbReference type="GO" id="GO:0006281">
    <property type="term" value="P:DNA repair"/>
    <property type="evidence" value="ECO:0007669"/>
    <property type="project" value="UniProtKB-KW"/>
</dbReference>
<comment type="cofactor">
    <cofactor evidence="12">
        <name>Mg(2+)</name>
        <dbReference type="ChEBI" id="CHEBI:18420"/>
    </cofactor>
    <cofactor evidence="12">
        <name>Mn(2+)</name>
        <dbReference type="ChEBI" id="CHEBI:29035"/>
    </cofactor>
</comment>
<dbReference type="CDD" id="cd00114">
    <property type="entry name" value="LIGANc"/>
    <property type="match status" value="1"/>
</dbReference>
<feature type="binding site" evidence="12">
    <location>
        <begin position="91"/>
        <end position="92"/>
    </location>
    <ligand>
        <name>NAD(+)</name>
        <dbReference type="ChEBI" id="CHEBI:57540"/>
    </ligand>
</feature>
<feature type="binding site" evidence="12">
    <location>
        <position position="147"/>
    </location>
    <ligand>
        <name>NAD(+)</name>
        <dbReference type="ChEBI" id="CHEBI:57540"/>
    </ligand>
</feature>
<evidence type="ECO:0000256" key="11">
    <source>
        <dbReference type="ARBA" id="ARBA00034005"/>
    </source>
</evidence>
<dbReference type="InterPro" id="IPR004150">
    <property type="entry name" value="NAD_DNA_ligase_OB"/>
</dbReference>
<dbReference type="PROSITE" id="PS50172">
    <property type="entry name" value="BRCT"/>
    <property type="match status" value="1"/>
</dbReference>
<dbReference type="Pfam" id="PF01653">
    <property type="entry name" value="DNA_ligase_aden"/>
    <property type="match status" value="1"/>
</dbReference>
<feature type="binding site" evidence="12">
    <location>
        <position position="299"/>
    </location>
    <ligand>
        <name>NAD(+)</name>
        <dbReference type="ChEBI" id="CHEBI:57540"/>
    </ligand>
</feature>
<dbReference type="SMART" id="SM00532">
    <property type="entry name" value="LIGANc"/>
    <property type="match status" value="1"/>
</dbReference>
<dbReference type="PANTHER" id="PTHR23389:SF9">
    <property type="entry name" value="DNA LIGASE"/>
    <property type="match status" value="1"/>
</dbReference>
<evidence type="ECO:0000256" key="8">
    <source>
        <dbReference type="ARBA" id="ARBA00023027"/>
    </source>
</evidence>
<evidence type="ECO:0000256" key="5">
    <source>
        <dbReference type="ARBA" id="ARBA00022763"/>
    </source>
</evidence>
<feature type="domain" description="BRCT" evidence="14">
    <location>
        <begin position="628"/>
        <end position="701"/>
    </location>
</feature>
<keyword evidence="9 12" id="KW-0234">DNA repair</keyword>
<organism evidence="15 16">
    <name type="scientific">Thermohalobaculum xanthum</name>
    <dbReference type="NCBI Taxonomy" id="2753746"/>
    <lineage>
        <taxon>Bacteria</taxon>
        <taxon>Pseudomonadati</taxon>
        <taxon>Pseudomonadota</taxon>
        <taxon>Alphaproteobacteria</taxon>
        <taxon>Rhodobacterales</taxon>
        <taxon>Paracoccaceae</taxon>
        <taxon>Thermohalobaculum</taxon>
    </lineage>
</organism>
<evidence type="ECO:0000256" key="12">
    <source>
        <dbReference type="HAMAP-Rule" id="MF_01588"/>
    </source>
</evidence>